<dbReference type="Gene3D" id="6.10.340.10">
    <property type="match status" value="1"/>
</dbReference>
<keyword evidence="7" id="KW-0812">Transmembrane</keyword>
<dbReference type="SMART" id="SM00387">
    <property type="entry name" value="HATPase_c"/>
    <property type="match status" value="1"/>
</dbReference>
<dbReference type="eggNOG" id="COG3850">
    <property type="taxonomic scope" value="Bacteria"/>
</dbReference>
<dbReference type="InterPro" id="IPR005467">
    <property type="entry name" value="His_kinase_dom"/>
</dbReference>
<reference evidence="10 11" key="1">
    <citation type="journal article" date="2007" name="J. Bacteriol.">
        <title>The complete genome sequence of Roseobacter denitrificans reveals a mixotrophic rather than photosynthetic metabolism.</title>
        <authorList>
            <person name="Swingley W.D."/>
            <person name="Sadekar S."/>
            <person name="Mastrian S.D."/>
            <person name="Matthies H.J."/>
            <person name="Hao J."/>
            <person name="Ramos H."/>
            <person name="Acharya C.R."/>
            <person name="Conrad A.L."/>
            <person name="Taylor H.L."/>
            <person name="Dejesa L.C."/>
            <person name="Shah M.K."/>
            <person name="O'huallachain M.E."/>
            <person name="Lince M.T."/>
            <person name="Blankenship R.E."/>
            <person name="Beatty J.T."/>
            <person name="Touchman J.W."/>
        </authorList>
    </citation>
    <scope>NUCLEOTIDE SEQUENCE [LARGE SCALE GENOMIC DNA]</scope>
    <source>
        <strain evidence="11">ATCC 33942 / OCh 114</strain>
    </source>
</reference>
<evidence type="ECO:0000313" key="11">
    <source>
        <dbReference type="Proteomes" id="UP000007029"/>
    </source>
</evidence>
<dbReference type="InterPro" id="IPR003661">
    <property type="entry name" value="HisK_dim/P_dom"/>
</dbReference>
<evidence type="ECO:0000259" key="8">
    <source>
        <dbReference type="PROSITE" id="PS50109"/>
    </source>
</evidence>
<comment type="subcellular location">
    <subcellularLocation>
        <location evidence="2">Membrane</location>
    </subcellularLocation>
</comment>
<dbReference type="EMBL" id="CP000362">
    <property type="protein sequence ID" value="ABG30807.1"/>
    <property type="molecule type" value="Genomic_DNA"/>
</dbReference>
<keyword evidence="7" id="KW-0472">Membrane</keyword>
<dbReference type="SMART" id="SM00304">
    <property type="entry name" value="HAMP"/>
    <property type="match status" value="1"/>
</dbReference>
<dbReference type="PANTHER" id="PTHR43547:SF2">
    <property type="entry name" value="HYBRID SIGNAL TRANSDUCTION HISTIDINE KINASE C"/>
    <property type="match status" value="1"/>
</dbReference>
<evidence type="ECO:0000256" key="7">
    <source>
        <dbReference type="SAM" id="Phobius"/>
    </source>
</evidence>
<evidence type="ECO:0000259" key="9">
    <source>
        <dbReference type="PROSITE" id="PS50885"/>
    </source>
</evidence>
<dbReference type="PRINTS" id="PR00344">
    <property type="entry name" value="BCTRLSENSOR"/>
</dbReference>
<dbReference type="PANTHER" id="PTHR43547">
    <property type="entry name" value="TWO-COMPONENT HISTIDINE KINASE"/>
    <property type="match status" value="1"/>
</dbReference>
<comment type="catalytic activity">
    <reaction evidence="1">
        <text>ATP + protein L-histidine = ADP + protein N-phospho-L-histidine.</text>
        <dbReference type="EC" id="2.7.13.3"/>
    </reaction>
</comment>
<dbReference type="Pfam" id="PF02518">
    <property type="entry name" value="HATPase_c"/>
    <property type="match status" value="1"/>
</dbReference>
<dbReference type="CDD" id="cd00082">
    <property type="entry name" value="HisKA"/>
    <property type="match status" value="1"/>
</dbReference>
<dbReference type="Proteomes" id="UP000007029">
    <property type="component" value="Chromosome"/>
</dbReference>
<dbReference type="SUPFAM" id="SSF47384">
    <property type="entry name" value="Homodimeric domain of signal transducing histidine kinase"/>
    <property type="match status" value="1"/>
</dbReference>
<keyword evidence="4" id="KW-0597">Phosphoprotein</keyword>
<dbReference type="SUPFAM" id="SSF158472">
    <property type="entry name" value="HAMP domain-like"/>
    <property type="match status" value="1"/>
</dbReference>
<keyword evidence="6" id="KW-0418">Kinase</keyword>
<dbReference type="Gene3D" id="1.10.287.130">
    <property type="match status" value="1"/>
</dbReference>
<dbReference type="SMART" id="SM00388">
    <property type="entry name" value="HisKA"/>
    <property type="match status" value="1"/>
</dbReference>
<evidence type="ECO:0000256" key="2">
    <source>
        <dbReference type="ARBA" id="ARBA00004370"/>
    </source>
</evidence>
<keyword evidence="5 10" id="KW-0808">Transferase</keyword>
<dbReference type="InterPro" id="IPR036097">
    <property type="entry name" value="HisK_dim/P_sf"/>
</dbReference>
<dbReference type="KEGG" id="rde:RD1_1156"/>
<dbReference type="Pfam" id="PF00512">
    <property type="entry name" value="HisKA"/>
    <property type="match status" value="1"/>
</dbReference>
<name>Q16B36_ROSDO</name>
<feature type="transmembrane region" description="Helical" evidence="7">
    <location>
        <begin position="47"/>
        <end position="69"/>
    </location>
</feature>
<dbReference type="InterPro" id="IPR004358">
    <property type="entry name" value="Sig_transdc_His_kin-like_C"/>
</dbReference>
<evidence type="ECO:0000256" key="4">
    <source>
        <dbReference type="ARBA" id="ARBA00022553"/>
    </source>
</evidence>
<dbReference type="InterPro" id="IPR036890">
    <property type="entry name" value="HATPase_C_sf"/>
</dbReference>
<evidence type="ECO:0000256" key="5">
    <source>
        <dbReference type="ARBA" id="ARBA00022679"/>
    </source>
</evidence>
<dbReference type="GO" id="GO:0016020">
    <property type="term" value="C:membrane"/>
    <property type="evidence" value="ECO:0007669"/>
    <property type="project" value="UniProtKB-SubCell"/>
</dbReference>
<evidence type="ECO:0000256" key="1">
    <source>
        <dbReference type="ARBA" id="ARBA00000085"/>
    </source>
</evidence>
<organism evidence="10 11">
    <name type="scientific">Roseobacter denitrificans (strain ATCC 33942 / OCh 114)</name>
    <name type="common">Erythrobacter sp. (strain OCh 114)</name>
    <name type="synonym">Roseobacter denitrificans</name>
    <dbReference type="NCBI Taxonomy" id="375451"/>
    <lineage>
        <taxon>Bacteria</taxon>
        <taxon>Pseudomonadati</taxon>
        <taxon>Pseudomonadota</taxon>
        <taxon>Alphaproteobacteria</taxon>
        <taxon>Rhodobacterales</taxon>
        <taxon>Roseobacteraceae</taxon>
        <taxon>Roseobacter</taxon>
    </lineage>
</organism>
<evidence type="ECO:0000256" key="3">
    <source>
        <dbReference type="ARBA" id="ARBA00012438"/>
    </source>
</evidence>
<gene>
    <name evidence="10" type="primary">resE</name>
    <name evidence="10" type="ordered locus">RD1_1156</name>
</gene>
<sequence length="563" mass="61055">MQPYIKRSKFDVKTACAPGRAPAAGVFRVRSMMRKSKTPMLSLKARLAAGAAILSAGTILTALTLYLGLNEVAQRLDAAVTSETRVARYSTLSTQAATFLVVASEAVQTGMTAQTRMDRITPVTDQLRRTFTQLHRDVEQAVFAARSLGVDAQSRYGTQSLGLARMEALLGATLSGLAEDTDDTDRLRAHIDTFAAGLDSLLSQAVNTELLFRNNIMTGIGDLRLQLTRIALAIVAATLLAVAVFYLGLIRPQFNRLDRLRRAATQIGQGDFDVALPVSRLDEIGQLSAETNRMARALLARREDVQAQWDRLNDTIAQRTEALRSANAALEEIDDKRRRFFADISHELRTPLTVILMEAQIGKTGSPDPAAAFATIEARAARLNRRIDDLLRLARSDTGQLALDPDRVMLCDLTEDVASEVQAEVDNAGMTLNMDAMPDVAVYCDRNWVRQVLVSLLRNSIRHARAGRHIHVSPELGDDHAGVSVTDNGGGIPAKDQASVFDRFSQGNSATANEGFGVGLALAHWVITEQNGSITLTSPVPVEQALGDAPGTKIAVCLPRHNT</sequence>
<feature type="transmembrane region" description="Helical" evidence="7">
    <location>
        <begin position="230"/>
        <end position="249"/>
    </location>
</feature>
<dbReference type="InterPro" id="IPR003594">
    <property type="entry name" value="HATPase_dom"/>
</dbReference>
<feature type="domain" description="Histidine kinase" evidence="8">
    <location>
        <begin position="343"/>
        <end position="562"/>
    </location>
</feature>
<dbReference type="PROSITE" id="PS50885">
    <property type="entry name" value="HAMP"/>
    <property type="match status" value="1"/>
</dbReference>
<dbReference type="CDD" id="cd00075">
    <property type="entry name" value="HATPase"/>
    <property type="match status" value="1"/>
</dbReference>
<dbReference type="HOGENOM" id="CLU_000445_89_6_5"/>
<dbReference type="eggNOG" id="COG0642">
    <property type="taxonomic scope" value="Bacteria"/>
</dbReference>
<dbReference type="STRING" id="375451.RD1_1156"/>
<proteinExistence type="predicted"/>
<protein>
    <recommendedName>
        <fullName evidence="3">histidine kinase</fullName>
        <ecNumber evidence="3">2.7.13.3</ecNumber>
    </recommendedName>
</protein>
<keyword evidence="7" id="KW-1133">Transmembrane helix</keyword>
<dbReference type="EC" id="2.7.13.3" evidence="3"/>
<accession>Q16B36</accession>
<dbReference type="SUPFAM" id="SSF55874">
    <property type="entry name" value="ATPase domain of HSP90 chaperone/DNA topoisomerase II/histidine kinase"/>
    <property type="match status" value="1"/>
</dbReference>
<keyword evidence="11" id="KW-1185">Reference proteome</keyword>
<dbReference type="InterPro" id="IPR003660">
    <property type="entry name" value="HAMP_dom"/>
</dbReference>
<dbReference type="AlphaFoldDB" id="Q16B36"/>
<dbReference type="GO" id="GO:0000155">
    <property type="term" value="F:phosphorelay sensor kinase activity"/>
    <property type="evidence" value="ECO:0007669"/>
    <property type="project" value="InterPro"/>
</dbReference>
<dbReference type="Gene3D" id="3.30.565.10">
    <property type="entry name" value="Histidine kinase-like ATPase, C-terminal domain"/>
    <property type="match status" value="1"/>
</dbReference>
<dbReference type="Pfam" id="PF00672">
    <property type="entry name" value="HAMP"/>
    <property type="match status" value="1"/>
</dbReference>
<dbReference type="PROSITE" id="PS50109">
    <property type="entry name" value="HIS_KIN"/>
    <property type="match status" value="1"/>
</dbReference>
<evidence type="ECO:0000313" key="10">
    <source>
        <dbReference type="EMBL" id="ABG30807.1"/>
    </source>
</evidence>
<evidence type="ECO:0000256" key="6">
    <source>
        <dbReference type="ARBA" id="ARBA00022777"/>
    </source>
</evidence>
<feature type="domain" description="HAMP" evidence="9">
    <location>
        <begin position="251"/>
        <end position="303"/>
    </location>
</feature>
<dbReference type="CDD" id="cd06225">
    <property type="entry name" value="HAMP"/>
    <property type="match status" value="1"/>
</dbReference>